<dbReference type="PANTHER" id="PTHR37543:SF1">
    <property type="entry name" value="CCCH ZINC FINGER DNA BINDING PROTEIN (AFU_ORTHOLOGUE AFUA_5G12760)"/>
    <property type="match status" value="1"/>
</dbReference>
<evidence type="ECO:0000313" key="4">
    <source>
        <dbReference type="EMBL" id="KXT04643.1"/>
    </source>
</evidence>
<dbReference type="OrthoDB" id="2270193at2759"/>
<dbReference type="STRING" id="321146.A0A139HQH6"/>
<name>A0A139HQH6_9PEZI</name>
<keyword evidence="1" id="KW-0479">Metal-binding</keyword>
<keyword evidence="1" id="KW-0862">Zinc</keyword>
<evidence type="ECO:0000313" key="5">
    <source>
        <dbReference type="Proteomes" id="UP000070133"/>
    </source>
</evidence>
<gene>
    <name evidence="4" type="ORF">AC578_2105</name>
</gene>
<evidence type="ECO:0000256" key="1">
    <source>
        <dbReference type="PROSITE-ProRule" id="PRU00723"/>
    </source>
</evidence>
<feature type="compositionally biased region" description="Polar residues" evidence="2">
    <location>
        <begin position="301"/>
        <end position="318"/>
    </location>
</feature>
<dbReference type="InterPro" id="IPR000571">
    <property type="entry name" value="Znf_CCCH"/>
</dbReference>
<feature type="region of interest" description="Disordered" evidence="2">
    <location>
        <begin position="280"/>
        <end position="338"/>
    </location>
</feature>
<feature type="compositionally biased region" description="Low complexity" evidence="2">
    <location>
        <begin position="280"/>
        <end position="291"/>
    </location>
</feature>
<evidence type="ECO:0000259" key="3">
    <source>
        <dbReference type="PROSITE" id="PS50103"/>
    </source>
</evidence>
<feature type="compositionally biased region" description="Low complexity" evidence="2">
    <location>
        <begin position="319"/>
        <end position="331"/>
    </location>
</feature>
<dbReference type="Proteomes" id="UP000070133">
    <property type="component" value="Unassembled WGS sequence"/>
</dbReference>
<keyword evidence="5" id="KW-1185">Reference proteome</keyword>
<feature type="zinc finger region" description="C3H1-type" evidence="1">
    <location>
        <begin position="387"/>
        <end position="415"/>
    </location>
</feature>
<reference evidence="4 5" key="1">
    <citation type="submission" date="2015-07" db="EMBL/GenBank/DDBJ databases">
        <title>Comparative genomics of the Sigatoka disease complex on banana suggests a link between parallel evolutionary changes in Pseudocercospora fijiensis and Pseudocercospora eumusae and increased virulence on the banana host.</title>
        <authorList>
            <person name="Chang T.-C."/>
            <person name="Salvucci A."/>
            <person name="Crous P.W."/>
            <person name="Stergiopoulos I."/>
        </authorList>
    </citation>
    <scope>NUCLEOTIDE SEQUENCE [LARGE SCALE GENOMIC DNA]</scope>
    <source>
        <strain evidence="4 5">CBS 114824</strain>
    </source>
</reference>
<accession>A0A139HQH6</accession>
<evidence type="ECO:0000256" key="2">
    <source>
        <dbReference type="SAM" id="MobiDB-lite"/>
    </source>
</evidence>
<dbReference type="EMBL" id="LFZN01000019">
    <property type="protein sequence ID" value="KXT04643.1"/>
    <property type="molecule type" value="Genomic_DNA"/>
</dbReference>
<dbReference type="GO" id="GO:0008270">
    <property type="term" value="F:zinc ion binding"/>
    <property type="evidence" value="ECO:0007669"/>
    <property type="project" value="UniProtKB-KW"/>
</dbReference>
<dbReference type="PANTHER" id="PTHR37543">
    <property type="entry name" value="CCCH ZINC FINGER DNA BINDING PROTEIN (AFU_ORTHOLOGUE AFUA_5G12760)"/>
    <property type="match status" value="1"/>
</dbReference>
<dbReference type="Pfam" id="PF25542">
    <property type="entry name" value="zf-CCCH_12"/>
    <property type="match status" value="1"/>
</dbReference>
<proteinExistence type="predicted"/>
<keyword evidence="1" id="KW-0863">Zinc-finger</keyword>
<dbReference type="AlphaFoldDB" id="A0A139HQH6"/>
<dbReference type="PROSITE" id="PS50103">
    <property type="entry name" value="ZF_C3H1"/>
    <property type="match status" value="1"/>
</dbReference>
<comment type="caution">
    <text evidence="4">The sequence shown here is derived from an EMBL/GenBank/DDBJ whole genome shotgun (WGS) entry which is preliminary data.</text>
</comment>
<organism evidence="4 5">
    <name type="scientific">Pseudocercospora eumusae</name>
    <dbReference type="NCBI Taxonomy" id="321146"/>
    <lineage>
        <taxon>Eukaryota</taxon>
        <taxon>Fungi</taxon>
        <taxon>Dikarya</taxon>
        <taxon>Ascomycota</taxon>
        <taxon>Pezizomycotina</taxon>
        <taxon>Dothideomycetes</taxon>
        <taxon>Dothideomycetidae</taxon>
        <taxon>Mycosphaerellales</taxon>
        <taxon>Mycosphaerellaceae</taxon>
        <taxon>Pseudocercospora</taxon>
    </lineage>
</organism>
<dbReference type="Pfam" id="PF25540">
    <property type="entry name" value="DUF7923"/>
    <property type="match status" value="1"/>
</dbReference>
<dbReference type="Pfam" id="PF25543">
    <property type="entry name" value="zf-CCCH_tandem"/>
    <property type="match status" value="1"/>
</dbReference>
<dbReference type="InterPro" id="IPR057654">
    <property type="entry name" value="Znf-CCCH_tandem"/>
</dbReference>
<feature type="domain" description="C3H1-type" evidence="3">
    <location>
        <begin position="387"/>
        <end position="415"/>
    </location>
</feature>
<dbReference type="InterPro" id="IPR057683">
    <property type="entry name" value="DUF7923"/>
</dbReference>
<protein>
    <recommendedName>
        <fullName evidence="3">C3H1-type domain-containing protein</fullName>
    </recommendedName>
</protein>
<sequence>MASEPNGSVSVEPSHYMERLAKFRQLDAEREAVMAQILEDYEELKKKHDQREDDYQNEVASRRMWQNRASTCEQSLQRALTEHKQTSSSNNFVLCLIDGDGALFQDHLHNMGRDGGSEAAHRLNTEIQNHLKSIYPDANVDDWSIMVQVILNQQGLANKLQNCGIIMNPNELAAFSRAFGLAQPLFSFVDVGSGKERADHKIREIFRLYMKISQCKHVFFAPCSDNGYLPLLESYKRTSASRLTLIEARPAEPGFIELGLQRIKMPSVFRNENLPAAPGKALPALSPPSLATPVRSAPDMQASTTPFVPKSPATSRAPSTDSINSSSQNSSWATVGKNATSSKTISIAPKKNAVRKFILLNAYDERLDVELPRTDPGAEARFADRVKKEGKCCNNYHLTGKCDAGEYCDYHHGEKFSPGELLVLKHKARSRSCPKKFACRDMNCTFGHHCKYGPGCYSDICYFADTHGQDTTPAKRMFEDGSEEWIQAYLQKVAHA</sequence>